<dbReference type="NCBIfam" id="TIGR01065">
    <property type="entry name" value="hlyIII"/>
    <property type="match status" value="1"/>
</dbReference>
<keyword evidence="6 8" id="KW-0472">Membrane</keyword>
<feature type="transmembrane region" description="Helical" evidence="8">
    <location>
        <begin position="145"/>
        <end position="161"/>
    </location>
</feature>
<dbReference type="PANTHER" id="PTHR20855:SF3">
    <property type="entry name" value="LD03007P"/>
    <property type="match status" value="1"/>
</dbReference>
<keyword evidence="7" id="KW-0479">Metal-binding</keyword>
<feature type="transmembrane region" description="Helical" evidence="8">
    <location>
        <begin position="55"/>
        <end position="78"/>
    </location>
</feature>
<feature type="transmembrane region" description="Helical" evidence="8">
    <location>
        <begin position="167"/>
        <end position="185"/>
    </location>
</feature>
<keyword evidence="3" id="KW-1003">Cell membrane</keyword>
<organism evidence="9 10">
    <name type="scientific">Longicatena caecimuris</name>
    <dbReference type="NCBI Taxonomy" id="1796635"/>
    <lineage>
        <taxon>Bacteria</taxon>
        <taxon>Bacillati</taxon>
        <taxon>Bacillota</taxon>
        <taxon>Erysipelotrichia</taxon>
        <taxon>Erysipelotrichales</taxon>
        <taxon>Erysipelotrichaceae</taxon>
        <taxon>Longicatena</taxon>
    </lineage>
</organism>
<comment type="subcellular location">
    <subcellularLocation>
        <location evidence="1">Cell membrane</location>
        <topology evidence="1">Multi-pass membrane protein</topology>
    </subcellularLocation>
</comment>
<feature type="transmembrane region" description="Helical" evidence="8">
    <location>
        <begin position="114"/>
        <end position="133"/>
    </location>
</feature>
<protein>
    <submittedName>
        <fullName evidence="9">Hemolysin III</fullName>
    </submittedName>
</protein>
<comment type="caution">
    <text evidence="9">The sequence shown here is derived from an EMBL/GenBank/DDBJ whole genome shotgun (WGS) entry which is preliminary data.</text>
</comment>
<evidence type="ECO:0000256" key="6">
    <source>
        <dbReference type="ARBA" id="ARBA00023136"/>
    </source>
</evidence>
<evidence type="ECO:0000256" key="3">
    <source>
        <dbReference type="ARBA" id="ARBA00022475"/>
    </source>
</evidence>
<dbReference type="Proteomes" id="UP000295773">
    <property type="component" value="Unassembled WGS sequence"/>
</dbReference>
<evidence type="ECO:0000256" key="7">
    <source>
        <dbReference type="PIRSR" id="PIRSR604254-1"/>
    </source>
</evidence>
<evidence type="ECO:0000313" key="9">
    <source>
        <dbReference type="EMBL" id="TCU63652.1"/>
    </source>
</evidence>
<evidence type="ECO:0000256" key="1">
    <source>
        <dbReference type="ARBA" id="ARBA00004651"/>
    </source>
</evidence>
<evidence type="ECO:0000256" key="8">
    <source>
        <dbReference type="SAM" id="Phobius"/>
    </source>
</evidence>
<feature type="transmembrane region" description="Helical" evidence="8">
    <location>
        <begin position="197"/>
        <end position="216"/>
    </location>
</feature>
<evidence type="ECO:0000256" key="2">
    <source>
        <dbReference type="ARBA" id="ARBA00008488"/>
    </source>
</evidence>
<feature type="binding site" evidence="7">
    <location>
        <position position="199"/>
    </location>
    <ligand>
        <name>Zn(2+)</name>
        <dbReference type="ChEBI" id="CHEBI:29105"/>
    </ligand>
</feature>
<sequence>MEEKSMRDMYKLGLGEEVANCVTHGIMALLCLIALPAAAVYSYELGGTLRSTGVSIFIVCLFLMFIVSTLYHCMPFGSDHKYVFRKLDHICIYFAIAGSYTPIALCVIGGWECIAILCIEWCAVIGGVLLKALSSKSYPKLSMTIYMIMGWTALLFMPAIIQNVTPLFLGLIVAGGIMYTIGAFFYGKPQHKYFHSYWHICINIASILHFIAIVFIM</sequence>
<dbReference type="Pfam" id="PF03006">
    <property type="entry name" value="HlyIII"/>
    <property type="match status" value="1"/>
</dbReference>
<dbReference type="GO" id="GO:0046872">
    <property type="term" value="F:metal ion binding"/>
    <property type="evidence" value="ECO:0007669"/>
    <property type="project" value="UniProtKB-KW"/>
</dbReference>
<evidence type="ECO:0000256" key="5">
    <source>
        <dbReference type="ARBA" id="ARBA00022989"/>
    </source>
</evidence>
<proteinExistence type="inferred from homology"/>
<dbReference type="PANTHER" id="PTHR20855">
    <property type="entry name" value="ADIPOR/PROGESTIN RECEPTOR-RELATED"/>
    <property type="match status" value="1"/>
</dbReference>
<feature type="transmembrane region" description="Helical" evidence="8">
    <location>
        <begin position="90"/>
        <end position="108"/>
    </location>
</feature>
<dbReference type="GeneID" id="73795491"/>
<evidence type="ECO:0000256" key="4">
    <source>
        <dbReference type="ARBA" id="ARBA00022692"/>
    </source>
</evidence>
<dbReference type="GO" id="GO:0140911">
    <property type="term" value="F:pore-forming activity"/>
    <property type="evidence" value="ECO:0007669"/>
    <property type="project" value="InterPro"/>
</dbReference>
<gene>
    <name evidence="9" type="ORF">EDD61_101307</name>
</gene>
<keyword evidence="5 8" id="KW-1133">Transmembrane helix</keyword>
<keyword evidence="4 8" id="KW-0812">Transmembrane</keyword>
<dbReference type="InterPro" id="IPR004254">
    <property type="entry name" value="AdipoR/HlyIII-related"/>
</dbReference>
<reference evidence="9 10" key="1">
    <citation type="submission" date="2019-03" db="EMBL/GenBank/DDBJ databases">
        <title>Genomic Encyclopedia of Type Strains, Phase IV (KMG-IV): sequencing the most valuable type-strain genomes for metagenomic binning, comparative biology and taxonomic classification.</title>
        <authorList>
            <person name="Goeker M."/>
        </authorList>
    </citation>
    <scope>NUCLEOTIDE SEQUENCE [LARGE SCALE GENOMIC DNA]</scope>
    <source>
        <strain evidence="9 10">DSM 29481</strain>
    </source>
</reference>
<dbReference type="RefSeq" id="WP_008688711.1">
    <property type="nucleotide sequence ID" value="NZ_AP024510.1"/>
</dbReference>
<keyword evidence="7" id="KW-0862">Zinc</keyword>
<feature type="binding site" evidence="7">
    <location>
        <position position="72"/>
    </location>
    <ligand>
        <name>Zn(2+)</name>
        <dbReference type="ChEBI" id="CHEBI:29105"/>
    </ligand>
</feature>
<name>A0A4R3TQ74_9FIRM</name>
<dbReference type="GO" id="GO:0005886">
    <property type="term" value="C:plasma membrane"/>
    <property type="evidence" value="ECO:0007669"/>
    <property type="project" value="UniProtKB-SubCell"/>
</dbReference>
<dbReference type="AlphaFoldDB" id="A0A4R3TQ74"/>
<accession>A0A4R3TQ74</accession>
<keyword evidence="10" id="KW-1185">Reference proteome</keyword>
<feature type="binding site" evidence="7">
    <location>
        <position position="195"/>
    </location>
    <ligand>
        <name>Zn(2+)</name>
        <dbReference type="ChEBI" id="CHEBI:29105"/>
    </ligand>
</feature>
<feature type="transmembrane region" description="Helical" evidence="8">
    <location>
        <begin position="21"/>
        <end position="43"/>
    </location>
</feature>
<evidence type="ECO:0000313" key="10">
    <source>
        <dbReference type="Proteomes" id="UP000295773"/>
    </source>
</evidence>
<dbReference type="InterPro" id="IPR005744">
    <property type="entry name" value="Hy-lIII"/>
</dbReference>
<dbReference type="EMBL" id="SMBP01000001">
    <property type="protein sequence ID" value="TCU63652.1"/>
    <property type="molecule type" value="Genomic_DNA"/>
</dbReference>
<comment type="similarity">
    <text evidence="2">Belongs to the UPF0073 (Hly-III) family.</text>
</comment>